<organism evidence="17 18">
    <name type="scientific">Vanilla planifolia</name>
    <name type="common">Vanilla</name>
    <dbReference type="NCBI Taxonomy" id="51239"/>
    <lineage>
        <taxon>Eukaryota</taxon>
        <taxon>Viridiplantae</taxon>
        <taxon>Streptophyta</taxon>
        <taxon>Embryophyta</taxon>
        <taxon>Tracheophyta</taxon>
        <taxon>Spermatophyta</taxon>
        <taxon>Magnoliopsida</taxon>
        <taxon>Liliopsida</taxon>
        <taxon>Asparagales</taxon>
        <taxon>Orchidaceae</taxon>
        <taxon>Vanilloideae</taxon>
        <taxon>Vanilleae</taxon>
        <taxon>Vanilla</taxon>
    </lineage>
</organism>
<keyword evidence="4" id="KW-0964">Secreted</keyword>
<evidence type="ECO:0000256" key="4">
    <source>
        <dbReference type="ARBA" id="ARBA00022525"/>
    </source>
</evidence>
<evidence type="ECO:0000256" key="15">
    <source>
        <dbReference type="RuleBase" id="RU361169"/>
    </source>
</evidence>
<dbReference type="GO" id="GO:0071555">
    <property type="term" value="P:cell wall organization"/>
    <property type="evidence" value="ECO:0007669"/>
    <property type="project" value="UniProtKB-KW"/>
</dbReference>
<dbReference type="GO" id="GO:0047911">
    <property type="term" value="F:galacturan 1,4-alpha-galacturonidase activity"/>
    <property type="evidence" value="ECO:0007669"/>
    <property type="project" value="UniProtKB-EC"/>
</dbReference>
<dbReference type="GO" id="GO:0004650">
    <property type="term" value="F:polygalacturonase activity"/>
    <property type="evidence" value="ECO:0007669"/>
    <property type="project" value="InterPro"/>
</dbReference>
<accession>A0A835PJD4</accession>
<keyword evidence="7" id="KW-0961">Cell wall biogenesis/degradation</keyword>
<keyword evidence="18" id="KW-1185">Reference proteome</keyword>
<sequence length="391" mass="41290">MVNVFASLLLSALLHLCSATRAALFDITSFSLSGHTDHTQAFLRAWAAACSSTSPASVYVPPGRFPIGHLHLTGPCRSTSITLHIAGTLSSSAAYPYSGGSPDWILLDGVERVSLLGGTLDGRGSALWACKASPGGRRCPAGATNLRVRKSKEVVISGLTSVNSELYHVVVEECRGVRVEGLRISAAANSPNTDGLHVEKSEGITVTTAVIGTGDDCVSVGPGTANLWLERITCGPGHGISIGSLGKRFKEAGVENVTVRWAVFKSTQNGLRIKTWAKPSGGFVRRVVFDHAIMHNVHNPLIIDQNYCPHNRGCPAKGANSGVSISEVQYSDIRGSSATAVAMSFDCSRRAPCRGIELRDIRLTYNDERAKSSCSNAGGKAYGTVEPPSCL</sequence>
<evidence type="ECO:0000256" key="12">
    <source>
        <dbReference type="ARBA" id="ARBA00068298"/>
    </source>
</evidence>
<feature type="chain" id="PRO_5033028519" description="Exopolygalacturonase" evidence="16">
    <location>
        <begin position="20"/>
        <end position="391"/>
    </location>
</feature>
<proteinExistence type="inferred from homology"/>
<comment type="caution">
    <text evidence="17">The sequence shown here is derived from an EMBL/GenBank/DDBJ whole genome shotgun (WGS) entry which is preliminary data.</text>
</comment>
<evidence type="ECO:0000256" key="5">
    <source>
        <dbReference type="ARBA" id="ARBA00022801"/>
    </source>
</evidence>
<evidence type="ECO:0000256" key="1">
    <source>
        <dbReference type="ARBA" id="ARBA00004191"/>
    </source>
</evidence>
<dbReference type="InterPro" id="IPR011050">
    <property type="entry name" value="Pectin_lyase_fold/virulence"/>
</dbReference>
<evidence type="ECO:0000256" key="7">
    <source>
        <dbReference type="ARBA" id="ARBA00023316"/>
    </source>
</evidence>
<evidence type="ECO:0000256" key="13">
    <source>
        <dbReference type="ARBA" id="ARBA00083621"/>
    </source>
</evidence>
<keyword evidence="6 15" id="KW-0326">Glycosidase</keyword>
<dbReference type="InterPro" id="IPR012334">
    <property type="entry name" value="Pectin_lyas_fold"/>
</dbReference>
<evidence type="ECO:0000256" key="16">
    <source>
        <dbReference type="SAM" id="SignalP"/>
    </source>
</evidence>
<dbReference type="AlphaFoldDB" id="A0A835PJD4"/>
<keyword evidence="3" id="KW-0134">Cell wall</keyword>
<evidence type="ECO:0000256" key="9">
    <source>
        <dbReference type="ARBA" id="ARBA00043142"/>
    </source>
</evidence>
<dbReference type="InterPro" id="IPR000743">
    <property type="entry name" value="Glyco_hydro_28"/>
</dbReference>
<comment type="subcellular location">
    <subcellularLocation>
        <location evidence="1">Secreted</location>
        <location evidence="1">Cell wall</location>
    </subcellularLocation>
</comment>
<evidence type="ECO:0000256" key="6">
    <source>
        <dbReference type="ARBA" id="ARBA00023295"/>
    </source>
</evidence>
<evidence type="ECO:0000256" key="3">
    <source>
        <dbReference type="ARBA" id="ARBA00022512"/>
    </source>
</evidence>
<comment type="similarity">
    <text evidence="2 15">Belongs to the glycosyl hydrolase 28 family.</text>
</comment>
<keyword evidence="16" id="KW-0732">Signal</keyword>
<dbReference type="SUPFAM" id="SSF51126">
    <property type="entry name" value="Pectin lyase-like"/>
    <property type="match status" value="1"/>
</dbReference>
<dbReference type="GO" id="GO:0005975">
    <property type="term" value="P:carbohydrate metabolic process"/>
    <property type="evidence" value="ECO:0007669"/>
    <property type="project" value="InterPro"/>
</dbReference>
<evidence type="ECO:0000256" key="2">
    <source>
        <dbReference type="ARBA" id="ARBA00008834"/>
    </source>
</evidence>
<dbReference type="EMBL" id="JADCNL010000014">
    <property type="protein sequence ID" value="KAG0452672.1"/>
    <property type="molecule type" value="Genomic_DNA"/>
</dbReference>
<dbReference type="EC" id="3.2.1.67" evidence="8"/>
<dbReference type="FunFam" id="2.160.20.10:FF:000004">
    <property type="entry name" value="Pectin lyase-like superfamily protein"/>
    <property type="match status" value="1"/>
</dbReference>
<dbReference type="PROSITE" id="PS00502">
    <property type="entry name" value="POLYGALACTURONASE"/>
    <property type="match status" value="1"/>
</dbReference>
<comment type="function">
    <text evidence="11">May function in depolymerizing pectin during pollen development, germination, and tube growth. Acts as an exo-polygalacturonase.</text>
</comment>
<dbReference type="PANTHER" id="PTHR31375">
    <property type="match status" value="1"/>
</dbReference>
<dbReference type="Pfam" id="PF00295">
    <property type="entry name" value="Glyco_hydro_28"/>
    <property type="match status" value="1"/>
</dbReference>
<keyword evidence="5 15" id="KW-0378">Hydrolase</keyword>
<evidence type="ECO:0000256" key="11">
    <source>
        <dbReference type="ARBA" id="ARBA00057651"/>
    </source>
</evidence>
<evidence type="ECO:0000313" key="18">
    <source>
        <dbReference type="Proteomes" id="UP000636800"/>
    </source>
</evidence>
<evidence type="ECO:0000256" key="10">
    <source>
        <dbReference type="ARBA" id="ARBA00048766"/>
    </source>
</evidence>
<gene>
    <name evidence="17" type="ORF">HPP92_025336</name>
</gene>
<feature type="signal peptide" evidence="16">
    <location>
        <begin position="1"/>
        <end position="19"/>
    </location>
</feature>
<feature type="active site" evidence="14">
    <location>
        <position position="238"/>
    </location>
</feature>
<comment type="catalytic activity">
    <reaction evidence="10">
        <text>[(1-&gt;4)-alpha-D-galacturonosyl](n) + H2O = alpha-D-galacturonate + [(1-&gt;4)-alpha-D-galacturonosyl](n-1)</text>
        <dbReference type="Rhea" id="RHEA:14117"/>
        <dbReference type="Rhea" id="RHEA-COMP:14570"/>
        <dbReference type="Rhea" id="RHEA-COMP:14572"/>
        <dbReference type="ChEBI" id="CHEBI:15377"/>
        <dbReference type="ChEBI" id="CHEBI:58658"/>
        <dbReference type="ChEBI" id="CHEBI:140523"/>
        <dbReference type="EC" id="3.2.1.67"/>
    </reaction>
</comment>
<evidence type="ECO:0000256" key="8">
    <source>
        <dbReference type="ARBA" id="ARBA00038933"/>
    </source>
</evidence>
<reference evidence="17 18" key="1">
    <citation type="journal article" date="2020" name="Nat. Food">
        <title>A phased Vanilla planifolia genome enables genetic improvement of flavour and production.</title>
        <authorList>
            <person name="Hasing T."/>
            <person name="Tang H."/>
            <person name="Brym M."/>
            <person name="Khazi F."/>
            <person name="Huang T."/>
            <person name="Chambers A.H."/>
        </authorList>
    </citation>
    <scope>NUCLEOTIDE SEQUENCE [LARGE SCALE GENOMIC DNA]</scope>
    <source>
        <tissue evidence="17">Leaf</tissue>
    </source>
</reference>
<dbReference type="Gene3D" id="2.160.20.10">
    <property type="entry name" value="Single-stranded right-handed beta-helix, Pectin lyase-like"/>
    <property type="match status" value="1"/>
</dbReference>
<evidence type="ECO:0000256" key="14">
    <source>
        <dbReference type="PROSITE-ProRule" id="PRU10052"/>
    </source>
</evidence>
<evidence type="ECO:0000313" key="17">
    <source>
        <dbReference type="EMBL" id="KAG0452672.1"/>
    </source>
</evidence>
<name>A0A835PJD4_VANPL</name>
<protein>
    <recommendedName>
        <fullName evidence="12">Exopolygalacturonase</fullName>
        <ecNumber evidence="8">3.2.1.67</ecNumber>
    </recommendedName>
    <alternativeName>
        <fullName evidence="9">Galacturan 1,4-alpha-galacturonidase</fullName>
    </alternativeName>
    <alternativeName>
        <fullName evidence="13">Pectinase</fullName>
    </alternativeName>
</protein>
<dbReference type="Proteomes" id="UP000636800">
    <property type="component" value="Unassembled WGS sequence"/>
</dbReference>